<protein>
    <submittedName>
        <fullName evidence="3">Recombinase family protein</fullName>
    </submittedName>
</protein>
<evidence type="ECO:0000313" key="3">
    <source>
        <dbReference type="EMBL" id="WIY48527.1"/>
    </source>
</evidence>
<organism evidence="3 4">
    <name type="scientific">Paracidovorax citrulli</name>
    <name type="common">Acidovorax citrulli</name>
    <dbReference type="NCBI Taxonomy" id="80869"/>
    <lineage>
        <taxon>Bacteria</taxon>
        <taxon>Pseudomonadati</taxon>
        <taxon>Pseudomonadota</taxon>
        <taxon>Betaproteobacteria</taxon>
        <taxon>Burkholderiales</taxon>
        <taxon>Comamonadaceae</taxon>
        <taxon>Paracidovorax</taxon>
    </lineage>
</organism>
<dbReference type="InterPro" id="IPR006119">
    <property type="entry name" value="Resolv_N"/>
</dbReference>
<dbReference type="Gene3D" id="3.40.50.1390">
    <property type="entry name" value="Resolvase, N-terminal catalytic domain"/>
    <property type="match status" value="1"/>
</dbReference>
<dbReference type="Gene3D" id="3.90.1750.20">
    <property type="entry name" value="Putative Large Serine Recombinase, Chain B, Domain 2"/>
    <property type="match status" value="1"/>
</dbReference>
<dbReference type="CDD" id="cd03768">
    <property type="entry name" value="SR_ResInv"/>
    <property type="match status" value="1"/>
</dbReference>
<dbReference type="Pfam" id="PF07508">
    <property type="entry name" value="Recombinase"/>
    <property type="match status" value="1"/>
</dbReference>
<evidence type="ECO:0000259" key="1">
    <source>
        <dbReference type="PROSITE" id="PS51736"/>
    </source>
</evidence>
<dbReference type="InterPro" id="IPR011109">
    <property type="entry name" value="DNA_bind_recombinase_dom"/>
</dbReference>
<keyword evidence="4" id="KW-1185">Reference proteome</keyword>
<feature type="domain" description="Recombinase" evidence="2">
    <location>
        <begin position="161"/>
        <end position="265"/>
    </location>
</feature>
<proteinExistence type="predicted"/>
<evidence type="ECO:0000313" key="4">
    <source>
        <dbReference type="Proteomes" id="UP001242732"/>
    </source>
</evidence>
<dbReference type="Pfam" id="PF00239">
    <property type="entry name" value="Resolvase"/>
    <property type="match status" value="1"/>
</dbReference>
<dbReference type="Proteomes" id="UP001242732">
    <property type="component" value="Chromosome"/>
</dbReference>
<dbReference type="InterPro" id="IPR036162">
    <property type="entry name" value="Resolvase-like_N_sf"/>
</dbReference>
<gene>
    <name evidence="3" type="ORF">QRO08_22360</name>
</gene>
<dbReference type="InterPro" id="IPR050639">
    <property type="entry name" value="SSR_resolvase"/>
</dbReference>
<dbReference type="SUPFAM" id="SSF53041">
    <property type="entry name" value="Resolvase-like"/>
    <property type="match status" value="1"/>
</dbReference>
<accession>A0ABY9AP08</accession>
<feature type="domain" description="Resolvase/invertase-type recombinase catalytic" evidence="1">
    <location>
        <begin position="2"/>
        <end position="153"/>
    </location>
</feature>
<dbReference type="PANTHER" id="PTHR30461">
    <property type="entry name" value="DNA-INVERTASE FROM LAMBDOID PROPHAGE"/>
    <property type="match status" value="1"/>
</dbReference>
<dbReference type="SMART" id="SM00857">
    <property type="entry name" value="Resolvase"/>
    <property type="match status" value="1"/>
</dbReference>
<dbReference type="RefSeq" id="WP_011793692.1">
    <property type="nucleotide sequence ID" value="NZ_CP023687.1"/>
</dbReference>
<reference evidence="3 4" key="1">
    <citation type="submission" date="2023-06" db="EMBL/GenBank/DDBJ databases">
        <authorList>
            <person name="Ham H."/>
            <person name="Park D.S."/>
        </authorList>
    </citation>
    <scope>NUCLEOTIDE SEQUENCE [LARGE SCALE GENOMIC DNA]</scope>
    <source>
        <strain evidence="3 4">KACC 17005</strain>
    </source>
</reference>
<dbReference type="InterPro" id="IPR038109">
    <property type="entry name" value="DNA_bind_recomb_sf"/>
</dbReference>
<sequence>MRCVIYTRKSADETDPQLSSLQVQRDLCAAYIASQAYEGWHLLPEQYDDGGYSGATLKRPALQALLTQVRQGAVDMVVLYKIDRLSRSLRDFLNLISLFESYDVTFVSVTQSLNTATSIGKLLLNVLLSFAQFERDMTSERLRDWFAGARQRGLWKSGRRPFGYTVQKGYLDIMETEAAAVRYAHRRYAAIGSVKLLADEMHRKGFRNQYGGPLKKSALTRVLRNRLYCGDLVHLGKPQPGQHVAVISEETWRATQEAMAQSGARRSARNRYPFISVLRGLIFNESERALIHVGEVAPV</sequence>
<dbReference type="PROSITE" id="PS51737">
    <property type="entry name" value="RECOMBINASE_DNA_BIND"/>
    <property type="match status" value="1"/>
</dbReference>
<dbReference type="PANTHER" id="PTHR30461:SF23">
    <property type="entry name" value="DNA RECOMBINASE-RELATED"/>
    <property type="match status" value="1"/>
</dbReference>
<dbReference type="EMBL" id="CP127363">
    <property type="protein sequence ID" value="WIY48527.1"/>
    <property type="molecule type" value="Genomic_DNA"/>
</dbReference>
<dbReference type="PROSITE" id="PS51736">
    <property type="entry name" value="RECOMBINASES_3"/>
    <property type="match status" value="1"/>
</dbReference>
<name>A0ABY9AP08_PARCI</name>
<evidence type="ECO:0000259" key="2">
    <source>
        <dbReference type="PROSITE" id="PS51737"/>
    </source>
</evidence>